<organism evidence="2 3">
    <name type="scientific">Maribacter cobaltidurans</name>
    <dbReference type="NCBI Taxonomy" id="1178778"/>
    <lineage>
        <taxon>Bacteria</taxon>
        <taxon>Pseudomonadati</taxon>
        <taxon>Bacteroidota</taxon>
        <taxon>Flavobacteriia</taxon>
        <taxon>Flavobacteriales</taxon>
        <taxon>Flavobacteriaceae</taxon>
        <taxon>Maribacter</taxon>
    </lineage>
</organism>
<feature type="chain" id="PRO_5046552119" description="Lipocalin-like domain-containing protein" evidence="1">
    <location>
        <begin position="25"/>
        <end position="159"/>
    </location>
</feature>
<evidence type="ECO:0000313" key="2">
    <source>
        <dbReference type="EMBL" id="MEE1974559.1"/>
    </source>
</evidence>
<feature type="signal peptide" evidence="1">
    <location>
        <begin position="1"/>
        <end position="24"/>
    </location>
</feature>
<sequence length="159" mass="17474">MRRLKFLSLAVIVYASLFFTSCESTDDSNDMNSIANVEDIKSTVTSGNWVITLFEEDGVNQTSYFTDYTFVFAATGELSADNGETSLSGAWSITSDSNSSDDDSSSDDDIDFNIFFSSPVNFAEISEDWEIVSYSSSRIELVDESGGDGSVDRLVFEKI</sequence>
<keyword evidence="3" id="KW-1185">Reference proteome</keyword>
<dbReference type="EMBL" id="JAZDDG010000001">
    <property type="protein sequence ID" value="MEE1974559.1"/>
    <property type="molecule type" value="Genomic_DNA"/>
</dbReference>
<keyword evidence="1" id="KW-0732">Signal</keyword>
<dbReference type="Proteomes" id="UP001356308">
    <property type="component" value="Unassembled WGS sequence"/>
</dbReference>
<comment type="caution">
    <text evidence="2">The sequence shown here is derived from an EMBL/GenBank/DDBJ whole genome shotgun (WGS) entry which is preliminary data.</text>
</comment>
<evidence type="ECO:0008006" key="4">
    <source>
        <dbReference type="Google" id="ProtNLM"/>
    </source>
</evidence>
<evidence type="ECO:0000313" key="3">
    <source>
        <dbReference type="Proteomes" id="UP001356308"/>
    </source>
</evidence>
<dbReference type="RefSeq" id="WP_272649402.1">
    <property type="nucleotide sequence ID" value="NZ_JAZDDG010000001.1"/>
</dbReference>
<protein>
    <recommendedName>
        <fullName evidence="4">Lipocalin-like domain-containing protein</fullName>
    </recommendedName>
</protein>
<name>A0ABU7INL5_9FLAO</name>
<reference evidence="2 3" key="1">
    <citation type="submission" date="2024-01" db="EMBL/GenBank/DDBJ databases">
        <title>Maribacter spp. originated from different algae showed divergent polysaccharides utilization ability.</title>
        <authorList>
            <person name="Wang H."/>
            <person name="Wu Y."/>
        </authorList>
    </citation>
    <scope>NUCLEOTIDE SEQUENCE [LARGE SCALE GENOMIC DNA]</scope>
    <source>
        <strain evidence="2 3">PR1</strain>
    </source>
</reference>
<evidence type="ECO:0000256" key="1">
    <source>
        <dbReference type="SAM" id="SignalP"/>
    </source>
</evidence>
<gene>
    <name evidence="2" type="ORF">V1I91_00655</name>
</gene>
<accession>A0ABU7INL5</accession>
<proteinExistence type="predicted"/>
<dbReference type="PROSITE" id="PS51257">
    <property type="entry name" value="PROKAR_LIPOPROTEIN"/>
    <property type="match status" value="1"/>
</dbReference>